<sequence length="90" mass="10794">MSLLIQIESLDKEINDNINEYMKKCIKVKIEIQKNIDVDNNKRVLKYIEMEFLIYQIENKIDKLVNSNSIFNKVINEKVSIEFKQNEQKN</sequence>
<proteinExistence type="predicted"/>
<evidence type="ECO:0000313" key="1">
    <source>
        <dbReference type="EMBL" id="QHU07830.1"/>
    </source>
</evidence>
<protein>
    <submittedName>
        <fullName evidence="1">Uncharacterized protein</fullName>
    </submittedName>
</protein>
<organism evidence="1">
    <name type="scientific">viral metagenome</name>
    <dbReference type="NCBI Taxonomy" id="1070528"/>
    <lineage>
        <taxon>unclassified sequences</taxon>
        <taxon>metagenomes</taxon>
        <taxon>organismal metagenomes</taxon>
    </lineage>
</organism>
<dbReference type="AlphaFoldDB" id="A0A6C0JT06"/>
<accession>A0A6C0JT06</accession>
<dbReference type="EMBL" id="MN740688">
    <property type="protein sequence ID" value="QHU07830.1"/>
    <property type="molecule type" value="Genomic_DNA"/>
</dbReference>
<reference evidence="1" key="1">
    <citation type="journal article" date="2020" name="Nature">
        <title>Giant virus diversity and host interactions through global metagenomics.</title>
        <authorList>
            <person name="Schulz F."/>
            <person name="Roux S."/>
            <person name="Paez-Espino D."/>
            <person name="Jungbluth S."/>
            <person name="Walsh D.A."/>
            <person name="Denef V.J."/>
            <person name="McMahon K.D."/>
            <person name="Konstantinidis K.T."/>
            <person name="Eloe-Fadrosh E.A."/>
            <person name="Kyrpides N.C."/>
            <person name="Woyke T."/>
        </authorList>
    </citation>
    <scope>NUCLEOTIDE SEQUENCE</scope>
    <source>
        <strain evidence="1">GVMAG-S-1041349-163</strain>
    </source>
</reference>
<name>A0A6C0JT06_9ZZZZ</name>